<dbReference type="AlphaFoldDB" id="A0A1M7YY12"/>
<protein>
    <recommendedName>
        <fullName evidence="4">CDP-diglyceride synthetase</fullName>
    </recommendedName>
</protein>
<sequence length="182" mass="20411">MWSEIILSALILMLPLIISGSFHMMVVKRNWFAAWAIPLNEQAFGQNKTWRGILIMPLATIPGTVLITLLHSWFQPVMLVDLTSTDPVLLGILLGIGYVIPELPNSWVKRRLRIPPGQQAAKNAFWFTLIDQTDSAIGCAIVYALMLDVPVIVFLWIILLGPLVHLVVNLTLYSVGLRKQPF</sequence>
<gene>
    <name evidence="2" type="ORF">VQ7734_03301</name>
</gene>
<keyword evidence="1" id="KW-0472">Membrane</keyword>
<evidence type="ECO:0000313" key="2">
    <source>
        <dbReference type="EMBL" id="SHO57531.1"/>
    </source>
</evidence>
<dbReference type="Pfam" id="PF01864">
    <property type="entry name" value="CarS-like"/>
    <property type="match status" value="1"/>
</dbReference>
<evidence type="ECO:0000313" key="3">
    <source>
        <dbReference type="Proteomes" id="UP000184600"/>
    </source>
</evidence>
<dbReference type="OrthoDB" id="1429078at2"/>
<dbReference type="InterPro" id="IPR032690">
    <property type="entry name" value="CarS"/>
</dbReference>
<dbReference type="PANTHER" id="PTHR39650">
    <property type="entry name" value="CDP-ARCHAEOL SYNTHASE"/>
    <property type="match status" value="1"/>
</dbReference>
<reference evidence="3" key="1">
    <citation type="submission" date="2016-12" db="EMBL/GenBank/DDBJ databases">
        <authorList>
            <person name="Rodrigo-Torres L."/>
            <person name="Arahal R.D."/>
            <person name="Lucena T."/>
        </authorList>
    </citation>
    <scope>NUCLEOTIDE SEQUENCE [LARGE SCALE GENOMIC DNA]</scope>
</reference>
<keyword evidence="1" id="KW-0812">Transmembrane</keyword>
<feature type="transmembrane region" description="Helical" evidence="1">
    <location>
        <begin position="124"/>
        <end position="146"/>
    </location>
</feature>
<dbReference type="RefSeq" id="WP_083601684.1">
    <property type="nucleotide sequence ID" value="NZ_AP024897.1"/>
</dbReference>
<organism evidence="2 3">
    <name type="scientific">Vibrio quintilis</name>
    <dbReference type="NCBI Taxonomy" id="1117707"/>
    <lineage>
        <taxon>Bacteria</taxon>
        <taxon>Pseudomonadati</taxon>
        <taxon>Pseudomonadota</taxon>
        <taxon>Gammaproteobacteria</taxon>
        <taxon>Vibrionales</taxon>
        <taxon>Vibrionaceae</taxon>
        <taxon>Vibrio</taxon>
    </lineage>
</organism>
<accession>A0A1M7YY12</accession>
<feature type="transmembrane region" description="Helical" evidence="1">
    <location>
        <begin position="6"/>
        <end position="27"/>
    </location>
</feature>
<dbReference type="STRING" id="1117707.VQ7734_03301"/>
<evidence type="ECO:0000256" key="1">
    <source>
        <dbReference type="SAM" id="Phobius"/>
    </source>
</evidence>
<keyword evidence="1" id="KW-1133">Transmembrane helix</keyword>
<feature type="transmembrane region" description="Helical" evidence="1">
    <location>
        <begin position="152"/>
        <end position="175"/>
    </location>
</feature>
<dbReference type="PANTHER" id="PTHR39650:SF1">
    <property type="entry name" value="CDP-ARCHAEOL SYNTHASE"/>
    <property type="match status" value="1"/>
</dbReference>
<feature type="transmembrane region" description="Helical" evidence="1">
    <location>
        <begin position="86"/>
        <end position="103"/>
    </location>
</feature>
<proteinExistence type="predicted"/>
<keyword evidence="3" id="KW-1185">Reference proteome</keyword>
<dbReference type="Proteomes" id="UP000184600">
    <property type="component" value="Unassembled WGS sequence"/>
</dbReference>
<name>A0A1M7YY12_9VIBR</name>
<feature type="transmembrane region" description="Helical" evidence="1">
    <location>
        <begin position="53"/>
        <end position="74"/>
    </location>
</feature>
<evidence type="ECO:0008006" key="4">
    <source>
        <dbReference type="Google" id="ProtNLM"/>
    </source>
</evidence>
<dbReference type="EMBL" id="FRFG01000042">
    <property type="protein sequence ID" value="SHO57531.1"/>
    <property type="molecule type" value="Genomic_DNA"/>
</dbReference>